<dbReference type="EMBL" id="JAGQAF010000004">
    <property type="protein sequence ID" value="MCE8537433.1"/>
    <property type="molecule type" value="Genomic_DNA"/>
</dbReference>
<dbReference type="RefSeq" id="WP_234219298.1">
    <property type="nucleotide sequence ID" value="NZ_JAGQAF010000004.1"/>
</dbReference>
<name>A0A9Q3ZLW0_9RHOB</name>
<protein>
    <submittedName>
        <fullName evidence="1">Uncharacterized protein</fullName>
    </submittedName>
</protein>
<evidence type="ECO:0000313" key="1">
    <source>
        <dbReference type="EMBL" id="MCE8537433.1"/>
    </source>
</evidence>
<organism evidence="1 2">
    <name type="scientific">Ruegeria pomeroyi</name>
    <dbReference type="NCBI Taxonomy" id="89184"/>
    <lineage>
        <taxon>Bacteria</taxon>
        <taxon>Pseudomonadati</taxon>
        <taxon>Pseudomonadota</taxon>
        <taxon>Alphaproteobacteria</taxon>
        <taxon>Rhodobacterales</taxon>
        <taxon>Roseobacteraceae</taxon>
        <taxon>Ruegeria</taxon>
    </lineage>
</organism>
<reference evidence="1" key="1">
    <citation type="journal article" date="2021" name="Environ. Microbiol.">
        <title>Cryptic niche differentiation of novel sediment ecotypes of Rugeria pomeroyi correlates with nitrate respiration.</title>
        <authorList>
            <person name="Lin X."/>
            <person name="McNichol J."/>
            <person name="Chu X."/>
            <person name="Qian Y."/>
            <person name="Luo H."/>
        </authorList>
    </citation>
    <scope>NUCLEOTIDE SEQUENCE</scope>
    <source>
        <strain evidence="1">SZCCDBB064</strain>
    </source>
</reference>
<gene>
    <name evidence="1" type="ORF">KBY27_08190</name>
</gene>
<proteinExistence type="predicted"/>
<accession>A0A9Q3ZLW0</accession>
<dbReference type="AlphaFoldDB" id="A0A9Q3ZLW0"/>
<evidence type="ECO:0000313" key="2">
    <source>
        <dbReference type="Proteomes" id="UP000813672"/>
    </source>
</evidence>
<dbReference type="Proteomes" id="UP000813672">
    <property type="component" value="Unassembled WGS sequence"/>
</dbReference>
<sequence>MSDKVGVCALTGSEGSFVKAHILPRALTKPAKKDSHLLQSTRGRGYRKRFTSWYDKSLVIREGENILSRIDDRGVKALRKNMLVWSSWRAFKPYFEPMGVLFPDHSIRNINLEGADAIHEFFLSIAWRACASKMPDMEHAFASTEHIELMRQIVSGEVELKPINFPVSLTQISTFGEVHNFSPIRETVSPPKSISQYLENEEWDIIRIYMDGLVAHVHLQPERRTASEIPTFVSSSRKTAVTAVTFEASAQYERMLIGAWETKFPFGSLE</sequence>
<comment type="caution">
    <text evidence="1">The sequence shown here is derived from an EMBL/GenBank/DDBJ whole genome shotgun (WGS) entry which is preliminary data.</text>
</comment>